<dbReference type="InterPro" id="IPR011611">
    <property type="entry name" value="PfkB_dom"/>
</dbReference>
<dbReference type="InterPro" id="IPR002173">
    <property type="entry name" value="Carboh/pur_kinase_PfkB_CS"/>
</dbReference>
<comment type="catalytic activity">
    <reaction evidence="6 8">
        <text>beta-D-fructose 1-phosphate + ATP = beta-D-fructose 1,6-bisphosphate + ADP + H(+)</text>
        <dbReference type="Rhea" id="RHEA:14213"/>
        <dbReference type="ChEBI" id="CHEBI:15378"/>
        <dbReference type="ChEBI" id="CHEBI:30616"/>
        <dbReference type="ChEBI" id="CHEBI:32966"/>
        <dbReference type="ChEBI" id="CHEBI:138881"/>
        <dbReference type="ChEBI" id="CHEBI:456216"/>
        <dbReference type="EC" id="2.7.1.56"/>
    </reaction>
</comment>
<dbReference type="GO" id="GO:0044281">
    <property type="term" value="P:small molecule metabolic process"/>
    <property type="evidence" value="ECO:0007669"/>
    <property type="project" value="UniProtKB-ARBA"/>
</dbReference>
<comment type="similarity">
    <text evidence="1 7 8">Belongs to the carbohydrate kinase PfkB family.</text>
</comment>
<dbReference type="AlphaFoldDB" id="A0A8I1MUB7"/>
<dbReference type="GO" id="GO:0016052">
    <property type="term" value="P:carbohydrate catabolic process"/>
    <property type="evidence" value="ECO:0007669"/>
    <property type="project" value="UniProtKB-ARBA"/>
</dbReference>
<dbReference type="NCBIfam" id="TIGR03168">
    <property type="entry name" value="1-PFK"/>
    <property type="match status" value="1"/>
</dbReference>
<dbReference type="GO" id="GO:0005829">
    <property type="term" value="C:cytosol"/>
    <property type="evidence" value="ECO:0007669"/>
    <property type="project" value="TreeGrafter"/>
</dbReference>
<keyword evidence="5 8" id="KW-0067">ATP-binding</keyword>
<evidence type="ECO:0000256" key="3">
    <source>
        <dbReference type="ARBA" id="ARBA00022741"/>
    </source>
</evidence>
<dbReference type="Gene3D" id="3.40.1190.20">
    <property type="match status" value="1"/>
</dbReference>
<comment type="function">
    <text evidence="8">Catalyzes the ATP-dependent phosphorylation of fructose-l-phosphate to fructose-l,6-bisphosphate.</text>
</comment>
<dbReference type="PROSITE" id="PS00584">
    <property type="entry name" value="PFKB_KINASES_2"/>
    <property type="match status" value="1"/>
</dbReference>
<evidence type="ECO:0000256" key="1">
    <source>
        <dbReference type="ARBA" id="ARBA00010688"/>
    </source>
</evidence>
<sequence length="312" mass="32603">MNSPVVTVTFNPAIDETITLDALRPGEVHRARSVRFDAGGKGVMVAGCLADWGQPVIATGLLGSDNTALFNALFAAKGIEDRFIRHPGQTRTNIKLLDPHATTDINLPGADIPVALTRQVRETVLRYADAKTLVVLSGSLPAGFPAETYAELIGALAEHGIRTVLDTSGAPLGAALQARVPSVIKPNREELEAWAGHALPTRGDLIRTAQGLLARGVELVAISMGAEGALFISPTAALHASLPPLQPMSTVGAGDAMVAGIVAALAERATLEHIARLGSAFAHSKLGQIGPNLGPRDQVQHLAAQVQLQLER</sequence>
<evidence type="ECO:0000313" key="11">
    <source>
        <dbReference type="Proteomes" id="UP000664800"/>
    </source>
</evidence>
<comment type="caution">
    <text evidence="10">The sequence shown here is derived from an EMBL/GenBank/DDBJ whole genome shotgun (WGS) entry which is preliminary data.</text>
</comment>
<dbReference type="PANTHER" id="PTHR46566">
    <property type="entry name" value="1-PHOSPHOFRUCTOKINASE-RELATED"/>
    <property type="match status" value="1"/>
</dbReference>
<dbReference type="RefSeq" id="WP_276727132.1">
    <property type="nucleotide sequence ID" value="NZ_JAFKMR010000009.1"/>
</dbReference>
<accession>A0A8I1MUB7</accession>
<evidence type="ECO:0000256" key="8">
    <source>
        <dbReference type="RuleBase" id="RU369061"/>
    </source>
</evidence>
<dbReference type="PANTHER" id="PTHR46566:SF5">
    <property type="entry name" value="1-PHOSPHOFRUCTOKINASE"/>
    <property type="match status" value="1"/>
</dbReference>
<proteinExistence type="inferred from homology"/>
<dbReference type="EMBL" id="JAFKMR010000009">
    <property type="protein sequence ID" value="MBN8742975.1"/>
    <property type="molecule type" value="Genomic_DNA"/>
</dbReference>
<keyword evidence="3 8" id="KW-0547">Nucleotide-binding</keyword>
<dbReference type="InterPro" id="IPR017583">
    <property type="entry name" value="Tagatose/fructose_Pkinase"/>
</dbReference>
<dbReference type="InterPro" id="IPR029056">
    <property type="entry name" value="Ribokinase-like"/>
</dbReference>
<evidence type="ECO:0000259" key="9">
    <source>
        <dbReference type="Pfam" id="PF00294"/>
    </source>
</evidence>
<dbReference type="SUPFAM" id="SSF53613">
    <property type="entry name" value="Ribokinase-like"/>
    <property type="match status" value="1"/>
</dbReference>
<gene>
    <name evidence="10" type="primary">pfkB</name>
    <name evidence="10" type="ORF">J0I24_01565</name>
</gene>
<evidence type="ECO:0000313" key="10">
    <source>
        <dbReference type="EMBL" id="MBN8742975.1"/>
    </source>
</evidence>
<evidence type="ECO:0000256" key="5">
    <source>
        <dbReference type="ARBA" id="ARBA00022840"/>
    </source>
</evidence>
<name>A0A8I1MUB7_THIA3</name>
<dbReference type="GO" id="GO:0005524">
    <property type="term" value="F:ATP binding"/>
    <property type="evidence" value="ECO:0007669"/>
    <property type="project" value="UniProtKB-UniRule"/>
</dbReference>
<dbReference type="Pfam" id="PF00294">
    <property type="entry name" value="PfkB"/>
    <property type="match status" value="1"/>
</dbReference>
<evidence type="ECO:0000256" key="2">
    <source>
        <dbReference type="ARBA" id="ARBA00022679"/>
    </source>
</evidence>
<keyword evidence="2 7" id="KW-0808">Transferase</keyword>
<reference evidence="10" key="1">
    <citation type="submission" date="2021-02" db="EMBL/GenBank/DDBJ databases">
        <title>Thiocyanate and organic carbon inputs drive convergent selection for specific autotrophic Afipia and Thiobacillus strains within complex microbiomes.</title>
        <authorList>
            <person name="Huddy R.J."/>
            <person name="Sachdeva R."/>
            <person name="Kadzinga F."/>
            <person name="Kantor R.S."/>
            <person name="Harrison S.T.L."/>
            <person name="Banfield J.F."/>
        </authorList>
    </citation>
    <scope>NUCLEOTIDE SEQUENCE</scope>
    <source>
        <strain evidence="10">SCN18_13_7_16_R3_B_64_19</strain>
    </source>
</reference>
<organism evidence="10 11">
    <name type="scientific">Thiomonas arsenitoxydans (strain DSM 22701 / CIP 110005 / 3As)</name>
    <dbReference type="NCBI Taxonomy" id="426114"/>
    <lineage>
        <taxon>Bacteria</taxon>
        <taxon>Pseudomonadati</taxon>
        <taxon>Pseudomonadota</taxon>
        <taxon>Betaproteobacteria</taxon>
        <taxon>Burkholderiales</taxon>
        <taxon>Thiomonas</taxon>
    </lineage>
</organism>
<evidence type="ECO:0000256" key="6">
    <source>
        <dbReference type="ARBA" id="ARBA00047745"/>
    </source>
</evidence>
<feature type="domain" description="Carbohydrate kinase PfkB" evidence="9">
    <location>
        <begin position="9"/>
        <end position="292"/>
    </location>
</feature>
<keyword evidence="4 8" id="KW-0418">Kinase</keyword>
<dbReference type="GO" id="GO:0008662">
    <property type="term" value="F:1-phosphofructokinase activity"/>
    <property type="evidence" value="ECO:0007669"/>
    <property type="project" value="UniProtKB-UniRule"/>
</dbReference>
<dbReference type="Proteomes" id="UP000664800">
    <property type="component" value="Unassembled WGS sequence"/>
</dbReference>
<protein>
    <recommendedName>
        <fullName evidence="7">Phosphofructokinase</fullName>
    </recommendedName>
</protein>
<dbReference type="NCBIfam" id="TIGR03828">
    <property type="entry name" value="pfkB"/>
    <property type="match status" value="1"/>
</dbReference>
<dbReference type="FunFam" id="3.40.1190.20:FF:000001">
    <property type="entry name" value="Phosphofructokinase"/>
    <property type="match status" value="1"/>
</dbReference>
<dbReference type="CDD" id="cd01164">
    <property type="entry name" value="FruK_PfkB_like"/>
    <property type="match status" value="1"/>
</dbReference>
<evidence type="ECO:0000256" key="7">
    <source>
        <dbReference type="PIRNR" id="PIRNR000535"/>
    </source>
</evidence>
<dbReference type="PIRSF" id="PIRSF000535">
    <property type="entry name" value="1PFK/6PFK/LacC"/>
    <property type="match status" value="1"/>
</dbReference>
<evidence type="ECO:0000256" key="4">
    <source>
        <dbReference type="ARBA" id="ARBA00022777"/>
    </source>
</evidence>
<dbReference type="InterPro" id="IPR022463">
    <property type="entry name" value="1-PFruKinase"/>
</dbReference>